<dbReference type="InterPro" id="IPR036631">
    <property type="entry name" value="MGMT_N_sf"/>
</dbReference>
<keyword evidence="2 5" id="KW-0489">Methyltransferase</keyword>
<evidence type="ECO:0000256" key="2">
    <source>
        <dbReference type="HAMAP-Rule" id="MF_00772"/>
    </source>
</evidence>
<dbReference type="Pfam" id="PF01035">
    <property type="entry name" value="DNA_binding_1"/>
    <property type="match status" value="1"/>
</dbReference>
<comment type="catalytic activity">
    <reaction evidence="2">
        <text>a 6-O-methyl-2'-deoxyguanosine in DNA + L-cysteinyl-[protein] = S-methyl-L-cysteinyl-[protein] + a 2'-deoxyguanosine in DNA</text>
        <dbReference type="Rhea" id="RHEA:24000"/>
        <dbReference type="Rhea" id="RHEA-COMP:10131"/>
        <dbReference type="Rhea" id="RHEA-COMP:10132"/>
        <dbReference type="Rhea" id="RHEA-COMP:11367"/>
        <dbReference type="Rhea" id="RHEA-COMP:11368"/>
        <dbReference type="ChEBI" id="CHEBI:29950"/>
        <dbReference type="ChEBI" id="CHEBI:82612"/>
        <dbReference type="ChEBI" id="CHEBI:85445"/>
        <dbReference type="ChEBI" id="CHEBI:85448"/>
        <dbReference type="EC" id="2.1.1.63"/>
    </reaction>
</comment>
<dbReference type="CDD" id="cd06445">
    <property type="entry name" value="ATase"/>
    <property type="match status" value="1"/>
</dbReference>
<dbReference type="GO" id="GO:0032259">
    <property type="term" value="P:methylation"/>
    <property type="evidence" value="ECO:0007669"/>
    <property type="project" value="UniProtKB-KW"/>
</dbReference>
<dbReference type="EMBL" id="JAAGBB010000047">
    <property type="protein sequence ID" value="MBR0668062.1"/>
    <property type="molecule type" value="Genomic_DNA"/>
</dbReference>
<dbReference type="Gene3D" id="3.30.160.70">
    <property type="entry name" value="Methylated DNA-protein cysteine methyltransferase domain"/>
    <property type="match status" value="1"/>
</dbReference>
<comment type="caution">
    <text evidence="5">The sequence shown here is derived from an EMBL/GenBank/DDBJ whole genome shotgun (WGS) entry which is preliminary data.</text>
</comment>
<evidence type="ECO:0000313" key="6">
    <source>
        <dbReference type="Proteomes" id="UP001196870"/>
    </source>
</evidence>
<evidence type="ECO:0000259" key="3">
    <source>
        <dbReference type="Pfam" id="PF01035"/>
    </source>
</evidence>
<name>A0ABS5F684_9PROT</name>
<keyword evidence="2" id="KW-0234">DNA repair</keyword>
<dbReference type="Proteomes" id="UP001196870">
    <property type="component" value="Unassembled WGS sequence"/>
</dbReference>
<dbReference type="Pfam" id="PF02870">
    <property type="entry name" value="Methyltransf_1N"/>
    <property type="match status" value="1"/>
</dbReference>
<dbReference type="GO" id="GO:0003908">
    <property type="term" value="F:methylated-DNA-[protein]-cysteine S-methyltransferase activity"/>
    <property type="evidence" value="ECO:0007669"/>
    <property type="project" value="UniProtKB-EC"/>
</dbReference>
<keyword evidence="1 2" id="KW-0227">DNA damage</keyword>
<feature type="domain" description="Methylguanine DNA methyltransferase ribonuclease-like" evidence="4">
    <location>
        <begin position="6"/>
        <end position="63"/>
    </location>
</feature>
<dbReference type="SUPFAM" id="SSF53155">
    <property type="entry name" value="Methylated DNA-protein cysteine methyltransferase domain"/>
    <property type="match status" value="1"/>
</dbReference>
<comment type="subcellular location">
    <subcellularLocation>
        <location evidence="2">Cytoplasm</location>
    </subcellularLocation>
</comment>
<dbReference type="InterPro" id="IPR036217">
    <property type="entry name" value="MethylDNA_cys_MeTrfase_DNAb"/>
</dbReference>
<keyword evidence="2 5" id="KW-0808">Transferase</keyword>
<feature type="active site" description="Nucleophile; methyl group acceptor" evidence="2">
    <location>
        <position position="116"/>
    </location>
</feature>
<comment type="catalytic activity">
    <reaction evidence="2">
        <text>a 4-O-methyl-thymidine in DNA + L-cysteinyl-[protein] = a thymidine in DNA + S-methyl-L-cysteinyl-[protein]</text>
        <dbReference type="Rhea" id="RHEA:53428"/>
        <dbReference type="Rhea" id="RHEA-COMP:10131"/>
        <dbReference type="Rhea" id="RHEA-COMP:10132"/>
        <dbReference type="Rhea" id="RHEA-COMP:13555"/>
        <dbReference type="Rhea" id="RHEA-COMP:13556"/>
        <dbReference type="ChEBI" id="CHEBI:29950"/>
        <dbReference type="ChEBI" id="CHEBI:82612"/>
        <dbReference type="ChEBI" id="CHEBI:137386"/>
        <dbReference type="ChEBI" id="CHEBI:137387"/>
        <dbReference type="EC" id="2.1.1.63"/>
    </reaction>
</comment>
<dbReference type="NCBIfam" id="TIGR00589">
    <property type="entry name" value="ogt"/>
    <property type="match status" value="1"/>
</dbReference>
<evidence type="ECO:0000256" key="1">
    <source>
        <dbReference type="ARBA" id="ARBA00022763"/>
    </source>
</evidence>
<sequence>MPQLSLMTPLGEITVSEEDGAIVALDWGRGRDQTETPLLRAARAQLHDYFDGARTGFDLPLAPYGSEFRQRVWAAMRAIPAGETRTYGDVAKLLGSAPRAVGQACGDNPIPIIIPCHRITGSNGALGGYSGAEGPATKRVLLALEAGATRKGTALDEPCDPHP</sequence>
<dbReference type="InterPro" id="IPR036388">
    <property type="entry name" value="WH-like_DNA-bd_sf"/>
</dbReference>
<reference evidence="6" key="1">
    <citation type="journal article" date="2021" name="Syst. Appl. Microbiol.">
        <title>Roseomonas hellenica sp. nov., isolated from roots of wild-growing Alkanna tinctoria.</title>
        <authorList>
            <person name="Rat A."/>
            <person name="Naranjo H.D."/>
            <person name="Lebbe L."/>
            <person name="Cnockaert M."/>
            <person name="Krigas N."/>
            <person name="Grigoriadou K."/>
            <person name="Maloupa E."/>
            <person name="Willems A."/>
        </authorList>
    </citation>
    <scope>NUCLEOTIDE SEQUENCE [LARGE SCALE GENOMIC DNA]</scope>
    <source>
        <strain evidence="6">LMG 31523</strain>
    </source>
</reference>
<dbReference type="RefSeq" id="WP_211855840.1">
    <property type="nucleotide sequence ID" value="NZ_JAAGBB010000047.1"/>
</dbReference>
<evidence type="ECO:0000259" key="4">
    <source>
        <dbReference type="Pfam" id="PF02870"/>
    </source>
</evidence>
<dbReference type="EC" id="2.1.1.63" evidence="2"/>
<keyword evidence="6" id="KW-1185">Reference proteome</keyword>
<accession>A0ABS5F684</accession>
<dbReference type="PANTHER" id="PTHR10815">
    <property type="entry name" value="METHYLATED-DNA--PROTEIN-CYSTEINE METHYLTRANSFERASE"/>
    <property type="match status" value="1"/>
</dbReference>
<comment type="miscellaneous">
    <text evidence="2">This enzyme catalyzes only one turnover and therefore is not strictly catalytic. According to one definition, an enzyme is a biocatalyst that acts repeatedly and over many reaction cycles.</text>
</comment>
<organism evidence="5 6">
    <name type="scientific">Plastoroseomonas hellenica</name>
    <dbReference type="NCBI Taxonomy" id="2687306"/>
    <lineage>
        <taxon>Bacteria</taxon>
        <taxon>Pseudomonadati</taxon>
        <taxon>Pseudomonadota</taxon>
        <taxon>Alphaproteobacteria</taxon>
        <taxon>Acetobacterales</taxon>
        <taxon>Acetobacteraceae</taxon>
        <taxon>Plastoroseomonas</taxon>
    </lineage>
</organism>
<dbReference type="InterPro" id="IPR008332">
    <property type="entry name" value="MethylG_MeTrfase_N"/>
</dbReference>
<dbReference type="PANTHER" id="PTHR10815:SF13">
    <property type="entry name" value="METHYLATED-DNA--PROTEIN-CYSTEINE METHYLTRANSFERASE"/>
    <property type="match status" value="1"/>
</dbReference>
<evidence type="ECO:0000313" key="5">
    <source>
        <dbReference type="EMBL" id="MBR0668062.1"/>
    </source>
</evidence>
<dbReference type="HAMAP" id="MF_00772">
    <property type="entry name" value="OGT"/>
    <property type="match status" value="1"/>
</dbReference>
<dbReference type="Gene3D" id="1.10.10.10">
    <property type="entry name" value="Winged helix-like DNA-binding domain superfamily/Winged helix DNA-binding domain"/>
    <property type="match status" value="1"/>
</dbReference>
<dbReference type="InterPro" id="IPR023546">
    <property type="entry name" value="MGMT"/>
</dbReference>
<keyword evidence="2" id="KW-0963">Cytoplasm</keyword>
<comment type="function">
    <text evidence="2">Involved in the cellular defense against the biological effects of O6-methylguanine (O6-MeG) and O4-methylthymine (O4-MeT) in DNA. Repairs the methylated nucleobase in DNA by stoichiometrically transferring the methyl group to a cysteine residue in the enzyme. This is a suicide reaction: the enzyme is irreversibly inactivated.</text>
</comment>
<protein>
    <recommendedName>
        <fullName evidence="2">Methylated-DNA--protein-cysteine methyltransferase</fullName>
        <ecNumber evidence="2">2.1.1.63</ecNumber>
    </recommendedName>
    <alternativeName>
        <fullName evidence="2">6-O-methylguanine-DNA methyltransferase</fullName>
        <shortName evidence="2">MGMT</shortName>
    </alternativeName>
    <alternativeName>
        <fullName evidence="2">O-6-methylguanine-DNA-alkyltransferase</fullName>
    </alternativeName>
</protein>
<feature type="domain" description="Methylated-DNA-[protein]-cysteine S-methyltransferase DNA binding" evidence="3">
    <location>
        <begin position="67"/>
        <end position="146"/>
    </location>
</feature>
<gene>
    <name evidence="5" type="ORF">GXW71_27155</name>
</gene>
<comment type="similarity">
    <text evidence="2">Belongs to the MGMT family.</text>
</comment>
<proteinExistence type="inferred from homology"/>
<dbReference type="SUPFAM" id="SSF46767">
    <property type="entry name" value="Methylated DNA-protein cysteine methyltransferase, C-terminal domain"/>
    <property type="match status" value="1"/>
</dbReference>
<dbReference type="InterPro" id="IPR014048">
    <property type="entry name" value="MethylDNA_cys_MeTrfase_DNA-bd"/>
</dbReference>